<sequence>MARIIAAFDSIKNSHLQ</sequence>
<proteinExistence type="predicted"/>
<evidence type="ECO:0000313" key="1">
    <source>
        <dbReference type="EMBL" id="CAD7567672.1"/>
    </source>
</evidence>
<accession>A0A7R9IVH8</accession>
<dbReference type="AlphaFoldDB" id="A0A7R9IVH8"/>
<protein>
    <submittedName>
        <fullName evidence="1">(California timema) hypothetical protein</fullName>
    </submittedName>
</protein>
<dbReference type="EMBL" id="OE179142">
    <property type="protein sequence ID" value="CAD7567672.1"/>
    <property type="molecule type" value="Genomic_DNA"/>
</dbReference>
<organism evidence="1">
    <name type="scientific">Timema californicum</name>
    <name type="common">California timema</name>
    <name type="synonym">Walking stick</name>
    <dbReference type="NCBI Taxonomy" id="61474"/>
    <lineage>
        <taxon>Eukaryota</taxon>
        <taxon>Metazoa</taxon>
        <taxon>Ecdysozoa</taxon>
        <taxon>Arthropoda</taxon>
        <taxon>Hexapoda</taxon>
        <taxon>Insecta</taxon>
        <taxon>Pterygota</taxon>
        <taxon>Neoptera</taxon>
        <taxon>Polyneoptera</taxon>
        <taxon>Phasmatodea</taxon>
        <taxon>Timematodea</taxon>
        <taxon>Timematoidea</taxon>
        <taxon>Timematidae</taxon>
        <taxon>Timema</taxon>
    </lineage>
</organism>
<reference evidence="1" key="1">
    <citation type="submission" date="2020-11" db="EMBL/GenBank/DDBJ databases">
        <authorList>
            <person name="Tran Van P."/>
        </authorList>
    </citation>
    <scope>NUCLEOTIDE SEQUENCE</scope>
</reference>
<gene>
    <name evidence="1" type="ORF">TCMB3V08_LOCUS454</name>
</gene>
<name>A0A7R9IVH8_TIMCA</name>